<dbReference type="NCBIfam" id="TIGR00229">
    <property type="entry name" value="sensory_box"/>
    <property type="match status" value="1"/>
</dbReference>
<dbReference type="SUPFAM" id="SSF55785">
    <property type="entry name" value="PYP-like sensor domain (PAS domain)"/>
    <property type="match status" value="1"/>
</dbReference>
<dbReference type="SUPFAM" id="SSF55874">
    <property type="entry name" value="ATPase domain of HSP90 chaperone/DNA topoisomerase II/histidine kinase"/>
    <property type="match status" value="1"/>
</dbReference>
<evidence type="ECO:0000259" key="5">
    <source>
        <dbReference type="PROSITE" id="PS50109"/>
    </source>
</evidence>
<dbReference type="InterPro" id="IPR035965">
    <property type="entry name" value="PAS-like_dom_sf"/>
</dbReference>
<evidence type="ECO:0000313" key="9">
    <source>
        <dbReference type="Proteomes" id="UP001162734"/>
    </source>
</evidence>
<dbReference type="CDD" id="cd00130">
    <property type="entry name" value="PAS"/>
    <property type="match status" value="1"/>
</dbReference>
<dbReference type="CDD" id="cd00075">
    <property type="entry name" value="HATPase"/>
    <property type="match status" value="1"/>
</dbReference>
<dbReference type="InterPro" id="IPR003594">
    <property type="entry name" value="HATPase_dom"/>
</dbReference>
<gene>
    <name evidence="8" type="ORF">AMPC_19120</name>
</gene>
<dbReference type="PROSITE" id="PS50112">
    <property type="entry name" value="PAS"/>
    <property type="match status" value="1"/>
</dbReference>
<dbReference type="Pfam" id="PF02518">
    <property type="entry name" value="HATPase_c"/>
    <property type="match status" value="1"/>
</dbReference>
<feature type="domain" description="Response regulatory" evidence="6">
    <location>
        <begin position="267"/>
        <end position="383"/>
    </location>
</feature>
<evidence type="ECO:0000256" key="1">
    <source>
        <dbReference type="ARBA" id="ARBA00000085"/>
    </source>
</evidence>
<dbReference type="InterPro" id="IPR001789">
    <property type="entry name" value="Sig_transdc_resp-reg_receiver"/>
</dbReference>
<dbReference type="Gene3D" id="1.10.287.130">
    <property type="match status" value="1"/>
</dbReference>
<keyword evidence="9" id="KW-1185">Reference proteome</keyword>
<dbReference type="InterPro" id="IPR011006">
    <property type="entry name" value="CheY-like_superfamily"/>
</dbReference>
<dbReference type="PROSITE" id="PS50109">
    <property type="entry name" value="HIS_KIN"/>
    <property type="match status" value="1"/>
</dbReference>
<dbReference type="RefSeq" id="WP_248346037.1">
    <property type="nucleotide sequence ID" value="NZ_AP025592.1"/>
</dbReference>
<feature type="modified residue" description="4-aspartylphosphate" evidence="4">
    <location>
        <position position="316"/>
    </location>
</feature>
<dbReference type="PANTHER" id="PTHR43547">
    <property type="entry name" value="TWO-COMPONENT HISTIDINE KINASE"/>
    <property type="match status" value="1"/>
</dbReference>
<reference evidence="9" key="1">
    <citation type="journal article" date="2022" name="Int. J. Syst. Evol. Microbiol.">
        <title>Anaeromyxobacter oryzae sp. nov., Anaeromyxobacter diazotrophicus sp. nov. and Anaeromyxobacter paludicola sp. nov., isolated from paddy soils.</title>
        <authorList>
            <person name="Itoh H."/>
            <person name="Xu Z."/>
            <person name="Mise K."/>
            <person name="Masuda Y."/>
            <person name="Ushijima N."/>
            <person name="Hayakawa C."/>
            <person name="Shiratori Y."/>
            <person name="Senoo K."/>
        </authorList>
    </citation>
    <scope>NUCLEOTIDE SEQUENCE [LARGE SCALE GENOMIC DNA]</scope>
    <source>
        <strain evidence="9">Red630</strain>
    </source>
</reference>
<dbReference type="EMBL" id="AP025592">
    <property type="protein sequence ID" value="BDG08799.1"/>
    <property type="molecule type" value="Genomic_DNA"/>
</dbReference>
<dbReference type="InterPro" id="IPR000014">
    <property type="entry name" value="PAS"/>
</dbReference>
<feature type="modified residue" description="4-aspartylphosphate" evidence="4">
    <location>
        <position position="182"/>
    </location>
</feature>
<dbReference type="SMART" id="SM00387">
    <property type="entry name" value="HATPase_c"/>
    <property type="match status" value="1"/>
</dbReference>
<dbReference type="Gene3D" id="3.40.50.2300">
    <property type="match status" value="3"/>
</dbReference>
<dbReference type="Pfam" id="PF08448">
    <property type="entry name" value="PAS_4"/>
    <property type="match status" value="1"/>
</dbReference>
<organism evidence="8 9">
    <name type="scientific">Anaeromyxobacter paludicola</name>
    <dbReference type="NCBI Taxonomy" id="2918171"/>
    <lineage>
        <taxon>Bacteria</taxon>
        <taxon>Pseudomonadati</taxon>
        <taxon>Myxococcota</taxon>
        <taxon>Myxococcia</taxon>
        <taxon>Myxococcales</taxon>
        <taxon>Cystobacterineae</taxon>
        <taxon>Anaeromyxobacteraceae</taxon>
        <taxon>Anaeromyxobacter</taxon>
    </lineage>
</organism>
<dbReference type="PROSITE" id="PS50110">
    <property type="entry name" value="RESPONSE_REGULATORY"/>
    <property type="match status" value="3"/>
</dbReference>
<dbReference type="SMART" id="SM00091">
    <property type="entry name" value="PAS"/>
    <property type="match status" value="1"/>
</dbReference>
<dbReference type="Gene3D" id="3.30.565.10">
    <property type="entry name" value="Histidine kinase-like ATPase, C-terminal domain"/>
    <property type="match status" value="1"/>
</dbReference>
<feature type="modified residue" description="4-aspartylphosphate" evidence="4">
    <location>
        <position position="52"/>
    </location>
</feature>
<dbReference type="PRINTS" id="PR00344">
    <property type="entry name" value="BCTRLSENSOR"/>
</dbReference>
<name>A0ABN6N6I8_9BACT</name>
<evidence type="ECO:0000259" key="6">
    <source>
        <dbReference type="PROSITE" id="PS50110"/>
    </source>
</evidence>
<dbReference type="InterPro" id="IPR005467">
    <property type="entry name" value="His_kinase_dom"/>
</dbReference>
<feature type="domain" description="Response regulatory" evidence="6">
    <location>
        <begin position="133"/>
        <end position="248"/>
    </location>
</feature>
<dbReference type="InterPro" id="IPR013656">
    <property type="entry name" value="PAS_4"/>
</dbReference>
<dbReference type="InterPro" id="IPR036890">
    <property type="entry name" value="HATPase_C_sf"/>
</dbReference>
<dbReference type="CDD" id="cd00082">
    <property type="entry name" value="HisKA"/>
    <property type="match status" value="1"/>
</dbReference>
<accession>A0ABN6N6I8</accession>
<evidence type="ECO:0000256" key="2">
    <source>
        <dbReference type="ARBA" id="ARBA00012438"/>
    </source>
</evidence>
<dbReference type="PANTHER" id="PTHR43547:SF2">
    <property type="entry name" value="HYBRID SIGNAL TRANSDUCTION HISTIDINE KINASE C"/>
    <property type="match status" value="1"/>
</dbReference>
<dbReference type="SUPFAM" id="SSF52172">
    <property type="entry name" value="CheY-like"/>
    <property type="match status" value="3"/>
</dbReference>
<evidence type="ECO:0000256" key="3">
    <source>
        <dbReference type="ARBA" id="ARBA00022553"/>
    </source>
</evidence>
<feature type="domain" description="Response regulatory" evidence="6">
    <location>
        <begin position="3"/>
        <end position="119"/>
    </location>
</feature>
<dbReference type="SMART" id="SM00388">
    <property type="entry name" value="HisKA"/>
    <property type="match status" value="1"/>
</dbReference>
<evidence type="ECO:0000256" key="4">
    <source>
        <dbReference type="PROSITE-ProRule" id="PRU00169"/>
    </source>
</evidence>
<dbReference type="InterPro" id="IPR004358">
    <property type="entry name" value="Sig_transdc_His_kin-like_C"/>
</dbReference>
<evidence type="ECO:0000259" key="7">
    <source>
        <dbReference type="PROSITE" id="PS50112"/>
    </source>
</evidence>
<protein>
    <recommendedName>
        <fullName evidence="2">histidine kinase</fullName>
        <ecNumber evidence="2">2.7.13.3</ecNumber>
    </recommendedName>
</protein>
<dbReference type="Gene3D" id="3.30.450.20">
    <property type="entry name" value="PAS domain"/>
    <property type="match status" value="1"/>
</dbReference>
<dbReference type="Pfam" id="PF00072">
    <property type="entry name" value="Response_reg"/>
    <property type="match status" value="2"/>
</dbReference>
<dbReference type="SMART" id="SM00448">
    <property type="entry name" value="REC"/>
    <property type="match status" value="3"/>
</dbReference>
<evidence type="ECO:0000313" key="8">
    <source>
        <dbReference type="EMBL" id="BDG08799.1"/>
    </source>
</evidence>
<dbReference type="InterPro" id="IPR036097">
    <property type="entry name" value="HisK_dim/P_sf"/>
</dbReference>
<dbReference type="InterPro" id="IPR003661">
    <property type="entry name" value="HisK_dim/P_dom"/>
</dbReference>
<feature type="domain" description="Histidine kinase" evidence="5">
    <location>
        <begin position="516"/>
        <end position="730"/>
    </location>
</feature>
<dbReference type="Proteomes" id="UP001162734">
    <property type="component" value="Chromosome"/>
</dbReference>
<dbReference type="Pfam" id="PF00512">
    <property type="entry name" value="HisKA"/>
    <property type="match status" value="1"/>
</dbReference>
<keyword evidence="3 4" id="KW-0597">Phosphoprotein</keyword>
<comment type="catalytic activity">
    <reaction evidence="1">
        <text>ATP + protein L-histidine = ADP + protein N-phospho-L-histidine.</text>
        <dbReference type="EC" id="2.7.13.3"/>
    </reaction>
</comment>
<sequence length="735" mass="78856">MIRVLVVDDSLTVRMDLQEALEGAGFGTELCADLACAREALRRGPTDLVVLDVLLPDGDGVDLLAELRRSPEHAATPVMLLSSEAAVAQRVRGLRTGADEYVGKPYAVEQLVARARELVRRARPDEAPEGAAPVLVVDDSLTAREQLRELIEGAGLDVVTAGSGEEGLRVAAGRRPRAVVVDGVMPGMDGASFVRQLRADPALRATPCILLTASGAIGELGALDAGADAYVRKDEEGRAVVLARLLALLRGGATGAARGPAFLSPRRVLLVGPGRAPPEPVAELLRQEGHDVAAASSAAEALALLAVDRVDAVLVDGTGGLGRAMEACRALRDGPERRQVPLLVFGEAPEGERLAAAVDAGADDYVSTAAGLELLRARVRAQLRRKQLEDEDRSREAFARNAAVLESITDAFFAVDRAWRFVYVNHALEELLGARRADLLGQELWSALPWLAADEAAAELRRVAAGREPATFELRWPDERWFEVRAFSHEGGLTAHLRDVTDRRRAQEVQAHLIGIVGHDLRTPLTVVAASAGLLLRDPALSGDHRRVLERISSAGARMRRLITDLLDYSQARLGQGIPVFPSTADLDDLCREVIQEIKAAHPGREIRFVPVGDGRGEWDAGRIQQVLANLLGNALRYSPEGTPATVTRAGDAERVTLSVHNEGPPIEPWLKEQIFAPFRRGDAQGNPRGGVGLGLYIVREIVRGHGGEVSLESEEGRGTTFTVALPRREGAGRP</sequence>
<proteinExistence type="predicted"/>
<feature type="domain" description="PAS" evidence="7">
    <location>
        <begin position="397"/>
        <end position="444"/>
    </location>
</feature>
<dbReference type="SUPFAM" id="SSF47384">
    <property type="entry name" value="Homodimeric domain of signal transducing histidine kinase"/>
    <property type="match status" value="1"/>
</dbReference>
<dbReference type="EC" id="2.7.13.3" evidence="2"/>